<dbReference type="PANTHER" id="PTHR43248">
    <property type="entry name" value="2-SUCCINYL-6-HYDROXY-2,4-CYCLOHEXADIENE-1-CARBOXYLATE SYNTHASE"/>
    <property type="match status" value="1"/>
</dbReference>
<feature type="domain" description="Peptidase S33 tripeptidyl aminopeptidase-like C-terminal" evidence="5">
    <location>
        <begin position="410"/>
        <end position="512"/>
    </location>
</feature>
<keyword evidence="2" id="KW-0378">Hydrolase</keyword>
<comment type="caution">
    <text evidence="6">The sequence shown here is derived from an EMBL/GenBank/DDBJ whole genome shotgun (WGS) entry which is preliminary data.</text>
</comment>
<evidence type="ECO:0000259" key="5">
    <source>
        <dbReference type="Pfam" id="PF08386"/>
    </source>
</evidence>
<dbReference type="SUPFAM" id="SSF53474">
    <property type="entry name" value="alpha/beta-Hydrolases"/>
    <property type="match status" value="1"/>
</dbReference>
<dbReference type="InterPro" id="IPR029058">
    <property type="entry name" value="AB_hydrolase_fold"/>
</dbReference>
<feature type="chain" id="PRO_5045638920" evidence="3">
    <location>
        <begin position="20"/>
        <end position="520"/>
    </location>
</feature>
<dbReference type="Pfam" id="PF00561">
    <property type="entry name" value="Abhydrolase_1"/>
    <property type="match status" value="1"/>
</dbReference>
<keyword evidence="3" id="KW-0732">Signal</keyword>
<reference evidence="6 7" key="1">
    <citation type="submission" date="2021-03" db="EMBL/GenBank/DDBJ databases">
        <title>Sequencing the genomes of 1000 actinobacteria strains.</title>
        <authorList>
            <person name="Klenk H.-P."/>
        </authorList>
    </citation>
    <scope>NUCLEOTIDE SEQUENCE [LARGE SCALE GENOMIC DNA]</scope>
    <source>
        <strain evidence="6 7">DSM 46670</strain>
    </source>
</reference>
<gene>
    <name evidence="6" type="ORF">JOF56_000075</name>
</gene>
<evidence type="ECO:0000313" key="6">
    <source>
        <dbReference type="EMBL" id="MBP2319690.1"/>
    </source>
</evidence>
<name>A0ABS4T5D7_9PSEU</name>
<feature type="signal peptide" evidence="3">
    <location>
        <begin position="1"/>
        <end position="19"/>
    </location>
</feature>
<dbReference type="Gene3D" id="3.40.50.1820">
    <property type="entry name" value="alpha/beta hydrolase"/>
    <property type="match status" value="1"/>
</dbReference>
<comment type="similarity">
    <text evidence="1">Belongs to the peptidase S33 family.</text>
</comment>
<evidence type="ECO:0000256" key="2">
    <source>
        <dbReference type="ARBA" id="ARBA00022801"/>
    </source>
</evidence>
<keyword evidence="7" id="KW-1185">Reference proteome</keyword>
<feature type="domain" description="AB hydrolase-1" evidence="4">
    <location>
        <begin position="93"/>
        <end position="268"/>
    </location>
</feature>
<dbReference type="Pfam" id="PF08386">
    <property type="entry name" value="Abhydrolase_4"/>
    <property type="match status" value="1"/>
</dbReference>
<evidence type="ECO:0000313" key="7">
    <source>
        <dbReference type="Proteomes" id="UP001519332"/>
    </source>
</evidence>
<evidence type="ECO:0000256" key="3">
    <source>
        <dbReference type="SAM" id="SignalP"/>
    </source>
</evidence>
<accession>A0ABS4T5D7</accession>
<proteinExistence type="inferred from homology"/>
<evidence type="ECO:0000259" key="4">
    <source>
        <dbReference type="Pfam" id="PF00561"/>
    </source>
</evidence>
<sequence>MRVKSGGVAARLTVLTVAAATVFTAVPAVGAAAAEVATPRLTWADCQDGFVCSTAKVPLDYDQPNGTKIDLALIKLPAPDQARKIGTLFVNFGGPGGSGLQRLRQRAKWPYLFSDELRSRFDLVSWDPRGIGHSAPVNCFDSLAEQEAFLASIPEMPVDPAGEAPFYAKSKEYADRCAQKAGRILEHASTANTARDLDVLRRAVGDSKLTYHGISYGTHLGAVYANLFPNNIRAMVFDGSMDFKGNATGHGDTGFKVPLDTRQDVSRGVSETFEQFLKVCAQSGPKCAFSSGDLKAKWAAIATRAQQGPITIQGDKGPETWTYSGILNITWDLASVSSWPDIAKLFQRLYDARDTTAQRSTARSVNPVKGEPYTANRSDAFNAIQCSDSNFPTDTAAYSRYAVSEDKRIPYFGRLSVFDMMSCAFWQPKDKDRYTGPWNRRTSAEILIINNRYDPSTPLHGARDGAAELARARVFVTEGYGHSSMLAPSTCTEQVKRDYLISGAFPAPGKVCTLDANPFG</sequence>
<protein>
    <submittedName>
        <fullName evidence="6">Pimeloyl-ACP methyl ester carboxylesterase</fullName>
    </submittedName>
</protein>
<dbReference type="Proteomes" id="UP001519332">
    <property type="component" value="Unassembled WGS sequence"/>
</dbReference>
<evidence type="ECO:0000256" key="1">
    <source>
        <dbReference type="ARBA" id="ARBA00010088"/>
    </source>
</evidence>
<dbReference type="InterPro" id="IPR051601">
    <property type="entry name" value="Serine_prot/Carboxylest_S33"/>
</dbReference>
<dbReference type="InterPro" id="IPR000073">
    <property type="entry name" value="AB_hydrolase_1"/>
</dbReference>
<dbReference type="PANTHER" id="PTHR43248:SF30">
    <property type="entry name" value="AB HYDROLASE-1 DOMAIN-CONTAINING PROTEIN"/>
    <property type="match status" value="1"/>
</dbReference>
<organism evidence="6 7">
    <name type="scientific">Kibdelosporangium banguiense</name>
    <dbReference type="NCBI Taxonomy" id="1365924"/>
    <lineage>
        <taxon>Bacteria</taxon>
        <taxon>Bacillati</taxon>
        <taxon>Actinomycetota</taxon>
        <taxon>Actinomycetes</taxon>
        <taxon>Pseudonocardiales</taxon>
        <taxon>Pseudonocardiaceae</taxon>
        <taxon>Kibdelosporangium</taxon>
    </lineage>
</organism>
<dbReference type="InterPro" id="IPR013595">
    <property type="entry name" value="Pept_S33_TAP-like_C"/>
</dbReference>
<dbReference type="EMBL" id="JAGINW010000001">
    <property type="protein sequence ID" value="MBP2319690.1"/>
    <property type="molecule type" value="Genomic_DNA"/>
</dbReference>